<dbReference type="SUPFAM" id="SSF56300">
    <property type="entry name" value="Metallo-dependent phosphatases"/>
    <property type="match status" value="1"/>
</dbReference>
<gene>
    <name evidence="4" type="ORF">EDM21_23210</name>
</gene>
<comment type="cofactor">
    <cofactor evidence="2">
        <name>a divalent metal cation</name>
        <dbReference type="ChEBI" id="CHEBI:60240"/>
    </cofactor>
</comment>
<dbReference type="PANTHER" id="PTHR11124">
    <property type="entry name" value="VACUOLAR SORTING PROTEIN VPS29"/>
    <property type="match status" value="1"/>
</dbReference>
<name>A0A7X3FMJ9_9BACL</name>
<sequence length="167" mass="18630">MRIGILSDTHMRRAAGKLPEAVIQGLSGVDLILHAGDWTSPEVIEWVKEIAPVESVLGNNDGPDIAEYFGRTKIVSAGGKRIGLVHGDRGPGKSTEQRALLTFRDEQPDIIVFGHSHIPHHEYVDGILLFNPGSPWDKRWQPRFSYGIIAIESEKIEARHVFFDSRD</sequence>
<keyword evidence="2" id="KW-0479">Metal-binding</keyword>
<dbReference type="InterPro" id="IPR029052">
    <property type="entry name" value="Metallo-depent_PP-like"/>
</dbReference>
<accession>A0A7X3FMJ9</accession>
<dbReference type="CDD" id="cd00841">
    <property type="entry name" value="MPP_YfcE"/>
    <property type="match status" value="1"/>
</dbReference>
<evidence type="ECO:0000313" key="4">
    <source>
        <dbReference type="EMBL" id="MVP02397.1"/>
    </source>
</evidence>
<dbReference type="EC" id="3.1.4.-" evidence="2"/>
<evidence type="ECO:0000313" key="5">
    <source>
        <dbReference type="Proteomes" id="UP000490800"/>
    </source>
</evidence>
<organism evidence="4 5">
    <name type="scientific">Paenibacillus lutrae</name>
    <dbReference type="NCBI Taxonomy" id="2078573"/>
    <lineage>
        <taxon>Bacteria</taxon>
        <taxon>Bacillati</taxon>
        <taxon>Bacillota</taxon>
        <taxon>Bacilli</taxon>
        <taxon>Bacillales</taxon>
        <taxon>Paenibacillaceae</taxon>
        <taxon>Paenibacillus</taxon>
    </lineage>
</organism>
<evidence type="ECO:0000256" key="2">
    <source>
        <dbReference type="RuleBase" id="RU362039"/>
    </source>
</evidence>
<dbReference type="Gene3D" id="3.60.21.10">
    <property type="match status" value="1"/>
</dbReference>
<dbReference type="EMBL" id="RHLK01000023">
    <property type="protein sequence ID" value="MVP02397.1"/>
    <property type="molecule type" value="Genomic_DNA"/>
</dbReference>
<dbReference type="NCBIfam" id="TIGR00040">
    <property type="entry name" value="yfcE"/>
    <property type="match status" value="1"/>
</dbReference>
<evidence type="ECO:0000259" key="3">
    <source>
        <dbReference type="Pfam" id="PF12850"/>
    </source>
</evidence>
<dbReference type="AlphaFoldDB" id="A0A7X3FMJ9"/>
<comment type="similarity">
    <text evidence="1 2">Belongs to the metallophosphoesterase superfamily. YfcE family.</text>
</comment>
<protein>
    <recommendedName>
        <fullName evidence="2">Phosphoesterase</fullName>
        <ecNumber evidence="2">3.1.4.-</ecNumber>
    </recommendedName>
</protein>
<dbReference type="GO" id="GO:0046872">
    <property type="term" value="F:metal ion binding"/>
    <property type="evidence" value="ECO:0007669"/>
    <property type="project" value="UniProtKB-KW"/>
</dbReference>
<dbReference type="InterPro" id="IPR024654">
    <property type="entry name" value="Calcineurin-like_PHP_lpxH"/>
</dbReference>
<evidence type="ECO:0000256" key="1">
    <source>
        <dbReference type="ARBA" id="ARBA00008950"/>
    </source>
</evidence>
<reference evidence="4 5" key="1">
    <citation type="journal article" date="2019" name="Microorganisms">
        <title>Paenibacillus lutrae sp. nov., A Chitinolytic Species Isolated from A River Otter in Castril Natural Park, Granada, Spain.</title>
        <authorList>
            <person name="Rodriguez M."/>
            <person name="Reina J.C."/>
            <person name="Bejar V."/>
            <person name="Llamas I."/>
        </authorList>
    </citation>
    <scope>NUCLEOTIDE SEQUENCE [LARGE SCALE GENOMIC DNA]</scope>
    <source>
        <strain evidence="4 5">N10</strain>
    </source>
</reference>
<dbReference type="InterPro" id="IPR000979">
    <property type="entry name" value="Phosphodiesterase_MJ0936/Vps29"/>
</dbReference>
<dbReference type="Proteomes" id="UP000490800">
    <property type="component" value="Unassembled WGS sequence"/>
</dbReference>
<proteinExistence type="inferred from homology"/>
<dbReference type="OrthoDB" id="9800565at2"/>
<keyword evidence="5" id="KW-1185">Reference proteome</keyword>
<comment type="caution">
    <text evidence="4">The sequence shown here is derived from an EMBL/GenBank/DDBJ whole genome shotgun (WGS) entry which is preliminary data.</text>
</comment>
<dbReference type="Pfam" id="PF12850">
    <property type="entry name" value="Metallophos_2"/>
    <property type="match status" value="1"/>
</dbReference>
<dbReference type="RefSeq" id="WP_157338757.1">
    <property type="nucleotide sequence ID" value="NZ_RHLK01000023.1"/>
</dbReference>
<feature type="domain" description="Calcineurin-like phosphoesterase" evidence="3">
    <location>
        <begin position="1"/>
        <end position="153"/>
    </location>
</feature>
<dbReference type="GO" id="GO:0016787">
    <property type="term" value="F:hydrolase activity"/>
    <property type="evidence" value="ECO:0007669"/>
    <property type="project" value="UniProtKB-UniRule"/>
</dbReference>
<dbReference type="InterPro" id="IPR041802">
    <property type="entry name" value="MPP_YfcE"/>
</dbReference>